<reference evidence="8" key="1">
    <citation type="submission" date="2012-05" db="EMBL/GenBank/DDBJ databases">
        <authorList>
            <person name="Krishnakumar V."/>
            <person name="Cheung F."/>
            <person name="Xiao Y."/>
            <person name="Chan A."/>
            <person name="Moskal W.A."/>
            <person name="Town C.D."/>
        </authorList>
    </citation>
    <scope>NUCLEOTIDE SEQUENCE</scope>
</reference>
<dbReference type="AlphaFoldDB" id="I3S0Z9"/>
<organism evidence="8">
    <name type="scientific">Lotus japonicus</name>
    <name type="common">Lotus corniculatus var. japonicus</name>
    <dbReference type="NCBI Taxonomy" id="34305"/>
    <lineage>
        <taxon>Eukaryota</taxon>
        <taxon>Viridiplantae</taxon>
        <taxon>Streptophyta</taxon>
        <taxon>Embryophyta</taxon>
        <taxon>Tracheophyta</taxon>
        <taxon>Spermatophyta</taxon>
        <taxon>Magnoliopsida</taxon>
        <taxon>eudicotyledons</taxon>
        <taxon>Gunneridae</taxon>
        <taxon>Pentapetalae</taxon>
        <taxon>rosids</taxon>
        <taxon>fabids</taxon>
        <taxon>Fabales</taxon>
        <taxon>Fabaceae</taxon>
        <taxon>Papilionoideae</taxon>
        <taxon>50 kb inversion clade</taxon>
        <taxon>NPAAA clade</taxon>
        <taxon>Hologalegina</taxon>
        <taxon>robinioid clade</taxon>
        <taxon>Loteae</taxon>
        <taxon>Lotus</taxon>
    </lineage>
</organism>
<dbReference type="GO" id="GO:0009617">
    <property type="term" value="P:response to bacterium"/>
    <property type="evidence" value="ECO:0007669"/>
    <property type="project" value="InterPro"/>
</dbReference>
<evidence type="ECO:0000256" key="2">
    <source>
        <dbReference type="ARBA" id="ARBA00022692"/>
    </source>
</evidence>
<evidence type="ECO:0000313" key="8">
    <source>
        <dbReference type="EMBL" id="AFK33941.1"/>
    </source>
</evidence>
<keyword evidence="2 6" id="KW-0812">Transmembrane</keyword>
<evidence type="ECO:0000256" key="1">
    <source>
        <dbReference type="ARBA" id="ARBA00004477"/>
    </source>
</evidence>
<evidence type="ECO:0000256" key="3">
    <source>
        <dbReference type="ARBA" id="ARBA00022824"/>
    </source>
</evidence>
<keyword evidence="4 6" id="KW-1133">Transmembrane helix</keyword>
<evidence type="ECO:0000259" key="7">
    <source>
        <dbReference type="PROSITE" id="PS50845"/>
    </source>
</evidence>
<dbReference type="InterPro" id="IPR003388">
    <property type="entry name" value="Reticulon"/>
</dbReference>
<dbReference type="PANTHER" id="PTHR10994">
    <property type="entry name" value="RETICULON"/>
    <property type="match status" value="1"/>
</dbReference>
<dbReference type="PANTHER" id="PTHR10994:SF85">
    <property type="entry name" value="RETICULON-LIKE PROTEIN B9"/>
    <property type="match status" value="1"/>
</dbReference>
<dbReference type="EMBL" id="BT134146">
    <property type="protein sequence ID" value="AFK33941.1"/>
    <property type="molecule type" value="mRNA"/>
</dbReference>
<evidence type="ECO:0000256" key="6">
    <source>
        <dbReference type="RuleBase" id="RU363132"/>
    </source>
</evidence>
<dbReference type="GO" id="GO:0005789">
    <property type="term" value="C:endoplasmic reticulum membrane"/>
    <property type="evidence" value="ECO:0007669"/>
    <property type="project" value="UniProtKB-SubCell"/>
</dbReference>
<protein>
    <recommendedName>
        <fullName evidence="6">Reticulon-like protein</fullName>
    </recommendedName>
</protein>
<keyword evidence="3 6" id="KW-0256">Endoplasmic reticulum</keyword>
<accession>I3S0Z9</accession>
<feature type="transmembrane region" description="Helical" evidence="6">
    <location>
        <begin position="72"/>
        <end position="91"/>
    </location>
</feature>
<dbReference type="PROSITE" id="PS50845">
    <property type="entry name" value="RETICULON"/>
    <property type="match status" value="1"/>
</dbReference>
<comment type="subcellular location">
    <subcellularLocation>
        <location evidence="1 6">Endoplasmic reticulum membrane</location>
        <topology evidence="1 6">Multi-pass membrane protein</topology>
    </subcellularLocation>
</comment>
<dbReference type="InterPro" id="IPR045064">
    <property type="entry name" value="Reticulon-like"/>
</dbReference>
<name>I3S0Z9_LOTJA</name>
<feature type="transmembrane region" description="Helical" evidence="6">
    <location>
        <begin position="49"/>
        <end position="66"/>
    </location>
</feature>
<sequence length="233" mass="26752">MAHKHNALILSDSDDEISKTQATILTRDKPIHEILGGGKVADVLLWRDRNVSAALLLGMTAIWFLFEVAEYNLVTLLCHFAITSMLALYLWSIAADILKRDGPQFLENILQESLFQDLGFILHRRLNQILRLLLHISSGTDLPTFLLIVVSLYVLSVIGTFFSFVNLLYIGFLCIQTLPIVYDRHEEEINNLFGHIIVDLRKKYRRFKKTYVNKIPRGPVKGKEDLIILIRIH</sequence>
<proteinExistence type="evidence at transcript level"/>
<keyword evidence="5 6" id="KW-0472">Membrane</keyword>
<feature type="domain" description="Reticulon" evidence="7">
    <location>
        <begin position="40"/>
        <end position="225"/>
    </location>
</feature>
<evidence type="ECO:0000256" key="4">
    <source>
        <dbReference type="ARBA" id="ARBA00022989"/>
    </source>
</evidence>
<dbReference type="Pfam" id="PF02453">
    <property type="entry name" value="Reticulon"/>
    <property type="match status" value="1"/>
</dbReference>
<evidence type="ECO:0000256" key="5">
    <source>
        <dbReference type="ARBA" id="ARBA00023136"/>
    </source>
</evidence>